<evidence type="ECO:0000313" key="6">
    <source>
        <dbReference type="Proteomes" id="UP001500655"/>
    </source>
</evidence>
<dbReference type="PROSITE" id="PS00041">
    <property type="entry name" value="HTH_ARAC_FAMILY_1"/>
    <property type="match status" value="1"/>
</dbReference>
<evidence type="ECO:0000256" key="2">
    <source>
        <dbReference type="ARBA" id="ARBA00023125"/>
    </source>
</evidence>
<dbReference type="CDD" id="cd03137">
    <property type="entry name" value="GATase1_AraC_1"/>
    <property type="match status" value="1"/>
</dbReference>
<dbReference type="Gene3D" id="1.10.10.60">
    <property type="entry name" value="Homeodomain-like"/>
    <property type="match status" value="1"/>
</dbReference>
<evidence type="ECO:0000256" key="1">
    <source>
        <dbReference type="ARBA" id="ARBA00023015"/>
    </source>
</evidence>
<name>A0ABN2L746_9ACTN</name>
<dbReference type="SMART" id="SM00342">
    <property type="entry name" value="HTH_ARAC"/>
    <property type="match status" value="1"/>
</dbReference>
<dbReference type="EMBL" id="BAAALS010000056">
    <property type="protein sequence ID" value="GAA1777672.1"/>
    <property type="molecule type" value="Genomic_DNA"/>
</dbReference>
<dbReference type="Pfam" id="PF01965">
    <property type="entry name" value="DJ-1_PfpI"/>
    <property type="match status" value="1"/>
</dbReference>
<dbReference type="Proteomes" id="UP001500655">
    <property type="component" value="Unassembled WGS sequence"/>
</dbReference>
<dbReference type="InterPro" id="IPR018062">
    <property type="entry name" value="HTH_AraC-typ_CS"/>
</dbReference>
<protein>
    <submittedName>
        <fullName evidence="5">GlxA family transcriptional regulator</fullName>
    </submittedName>
</protein>
<organism evidence="5 6">
    <name type="scientific">Luedemannella helvata</name>
    <dbReference type="NCBI Taxonomy" id="349315"/>
    <lineage>
        <taxon>Bacteria</taxon>
        <taxon>Bacillati</taxon>
        <taxon>Actinomycetota</taxon>
        <taxon>Actinomycetes</taxon>
        <taxon>Micromonosporales</taxon>
        <taxon>Micromonosporaceae</taxon>
        <taxon>Luedemannella</taxon>
    </lineage>
</organism>
<dbReference type="RefSeq" id="WP_344088675.1">
    <property type="nucleotide sequence ID" value="NZ_BAAALS010000056.1"/>
</dbReference>
<reference evidence="5 6" key="1">
    <citation type="journal article" date="2019" name="Int. J. Syst. Evol. Microbiol.">
        <title>The Global Catalogue of Microorganisms (GCM) 10K type strain sequencing project: providing services to taxonomists for standard genome sequencing and annotation.</title>
        <authorList>
            <consortium name="The Broad Institute Genomics Platform"/>
            <consortium name="The Broad Institute Genome Sequencing Center for Infectious Disease"/>
            <person name="Wu L."/>
            <person name="Ma J."/>
        </authorList>
    </citation>
    <scope>NUCLEOTIDE SEQUENCE [LARGE SCALE GENOMIC DNA]</scope>
    <source>
        <strain evidence="5 6">JCM 13249</strain>
    </source>
</reference>
<keyword evidence="6" id="KW-1185">Reference proteome</keyword>
<dbReference type="PANTHER" id="PTHR43130:SF3">
    <property type="entry name" value="HTH-TYPE TRANSCRIPTIONAL REGULATOR RV1931C"/>
    <property type="match status" value="1"/>
</dbReference>
<feature type="domain" description="HTH araC/xylS-type" evidence="4">
    <location>
        <begin position="223"/>
        <end position="321"/>
    </location>
</feature>
<keyword evidence="3" id="KW-0804">Transcription</keyword>
<keyword evidence="1" id="KW-0805">Transcription regulation</keyword>
<dbReference type="InterPro" id="IPR009057">
    <property type="entry name" value="Homeodomain-like_sf"/>
</dbReference>
<dbReference type="InterPro" id="IPR018060">
    <property type="entry name" value="HTH_AraC"/>
</dbReference>
<dbReference type="Gene3D" id="3.40.50.880">
    <property type="match status" value="1"/>
</dbReference>
<evidence type="ECO:0000256" key="3">
    <source>
        <dbReference type="ARBA" id="ARBA00023163"/>
    </source>
</evidence>
<dbReference type="PROSITE" id="PS01124">
    <property type="entry name" value="HTH_ARAC_FAMILY_2"/>
    <property type="match status" value="1"/>
</dbReference>
<dbReference type="SUPFAM" id="SSF46689">
    <property type="entry name" value="Homeodomain-like"/>
    <property type="match status" value="2"/>
</dbReference>
<dbReference type="Pfam" id="PF12833">
    <property type="entry name" value="HTH_18"/>
    <property type="match status" value="1"/>
</dbReference>
<evidence type="ECO:0000313" key="5">
    <source>
        <dbReference type="EMBL" id="GAA1777672.1"/>
    </source>
</evidence>
<keyword evidence="2" id="KW-0238">DNA-binding</keyword>
<proteinExistence type="predicted"/>
<accession>A0ABN2L746</accession>
<dbReference type="PANTHER" id="PTHR43130">
    <property type="entry name" value="ARAC-FAMILY TRANSCRIPTIONAL REGULATOR"/>
    <property type="match status" value="1"/>
</dbReference>
<evidence type="ECO:0000259" key="4">
    <source>
        <dbReference type="PROSITE" id="PS01124"/>
    </source>
</evidence>
<gene>
    <name evidence="5" type="ORF">GCM10009681_56080</name>
</gene>
<dbReference type="InterPro" id="IPR052158">
    <property type="entry name" value="INH-QAR"/>
</dbReference>
<comment type="caution">
    <text evidence="5">The sequence shown here is derived from an EMBL/GenBank/DDBJ whole genome shotgun (WGS) entry which is preliminary data.</text>
</comment>
<dbReference type="SUPFAM" id="SSF52317">
    <property type="entry name" value="Class I glutamine amidotransferase-like"/>
    <property type="match status" value="1"/>
</dbReference>
<dbReference type="InterPro" id="IPR029062">
    <property type="entry name" value="Class_I_gatase-like"/>
</dbReference>
<sequence length="328" mass="35559">MEPRLIVLVAYPGVQSLDLCGPLDVFAGAQRLIDHTGLPDRGYRIMVAGPTAEPLRTDSGLRVTPDAALADVPRQVHTLIVAGGATATYPLGDQALIHWLRERAPAAERVAAVCTGSFLLAQAGLLGGRRATTHWAAAREFARLYPDVAVDADPIYIQDGNVYTSAGVTSGIDLSLALVEDDLGGRAAAHIARWLVMFLRRPGSQAQFSAHLAAQTADRAPIRDLQLWLGDNLDQQLTVKTMAARSRMSPRHFSRVFQAEIGQTPARYLQTLRLEAAKRRLAESDLTVEKVAVDCGFGTAETLRRTFIDALGVSPSEYRRRFRSAAAP</sequence>
<dbReference type="InterPro" id="IPR002818">
    <property type="entry name" value="DJ-1/PfpI"/>
</dbReference>